<proteinExistence type="predicted"/>
<accession>A0AAN4PJW3</accession>
<sequence length="117" mass="11672">MLGHPPPLLRSGEGAGSVETSTQGPAGQFAMLAGVAILATAPRPGPLQASQGTAPPAPPDPAQPQPASAASAVQVNVYGGVVYFYPPPSTSSGAAPPPASRRRRGRGKKPNKGEAKE</sequence>
<dbReference type="AlphaFoldDB" id="A0AAN4PJW3"/>
<name>A0AAN4PJW3_ASPLE</name>
<dbReference type="Proteomes" id="UP000051487">
    <property type="component" value="Unassembled WGS sequence"/>
</dbReference>
<dbReference type="EMBL" id="BCLY01000009">
    <property type="protein sequence ID" value="GAQ08024.1"/>
    <property type="molecule type" value="Genomic_DNA"/>
</dbReference>
<evidence type="ECO:0000313" key="2">
    <source>
        <dbReference type="EMBL" id="GAQ08024.1"/>
    </source>
</evidence>
<feature type="region of interest" description="Disordered" evidence="1">
    <location>
        <begin position="1"/>
        <end position="25"/>
    </location>
</feature>
<feature type="compositionally biased region" description="Pro residues" evidence="1">
    <location>
        <begin position="55"/>
        <end position="64"/>
    </location>
</feature>
<feature type="region of interest" description="Disordered" evidence="1">
    <location>
        <begin position="42"/>
        <end position="70"/>
    </location>
</feature>
<feature type="region of interest" description="Disordered" evidence="1">
    <location>
        <begin position="86"/>
        <end position="117"/>
    </location>
</feature>
<comment type="caution">
    <text evidence="2">The sequence shown here is derived from an EMBL/GenBank/DDBJ whole genome shotgun (WGS) entry which is preliminary data.</text>
</comment>
<organism evidence="2 3">
    <name type="scientific">Aspergillus lentulus</name>
    <dbReference type="NCBI Taxonomy" id="293939"/>
    <lineage>
        <taxon>Eukaryota</taxon>
        <taxon>Fungi</taxon>
        <taxon>Dikarya</taxon>
        <taxon>Ascomycota</taxon>
        <taxon>Pezizomycotina</taxon>
        <taxon>Eurotiomycetes</taxon>
        <taxon>Eurotiomycetidae</taxon>
        <taxon>Eurotiales</taxon>
        <taxon>Aspergillaceae</taxon>
        <taxon>Aspergillus</taxon>
        <taxon>Aspergillus subgen. Fumigati</taxon>
    </lineage>
</organism>
<reference evidence="2 3" key="1">
    <citation type="submission" date="2015-11" db="EMBL/GenBank/DDBJ databases">
        <title>Aspergillus lentulus strain IFM 54703T.</title>
        <authorList>
            <person name="Kusuya Y."/>
            <person name="Sakai K."/>
            <person name="Kamei K."/>
            <person name="Takahashi H."/>
            <person name="Yaguchi T."/>
        </authorList>
    </citation>
    <scope>NUCLEOTIDE SEQUENCE [LARGE SCALE GENOMIC DNA]</scope>
    <source>
        <strain evidence="2 3">IFM 54703</strain>
    </source>
</reference>
<evidence type="ECO:0000256" key="1">
    <source>
        <dbReference type="SAM" id="MobiDB-lite"/>
    </source>
</evidence>
<evidence type="ECO:0000313" key="3">
    <source>
        <dbReference type="Proteomes" id="UP000051487"/>
    </source>
</evidence>
<feature type="compositionally biased region" description="Basic residues" evidence="1">
    <location>
        <begin position="100"/>
        <end position="110"/>
    </location>
</feature>
<protein>
    <submittedName>
        <fullName evidence="2">Uncharacterized protein</fullName>
    </submittedName>
</protein>
<gene>
    <name evidence="2" type="ORF">ALT_5345</name>
</gene>
<feature type="compositionally biased region" description="Pro residues" evidence="1">
    <location>
        <begin position="86"/>
        <end position="99"/>
    </location>
</feature>